<dbReference type="Proteomes" id="UP000179627">
    <property type="component" value="Unassembled WGS sequence"/>
</dbReference>
<dbReference type="Gene3D" id="3.40.190.10">
    <property type="entry name" value="Periplasmic binding protein-like II"/>
    <property type="match status" value="2"/>
</dbReference>
<evidence type="ECO:0000256" key="2">
    <source>
        <dbReference type="ARBA" id="ARBA00022741"/>
    </source>
</evidence>
<feature type="compositionally biased region" description="Low complexity" evidence="5">
    <location>
        <begin position="246"/>
        <end position="277"/>
    </location>
</feature>
<dbReference type="Gene3D" id="3.90.640.10">
    <property type="entry name" value="Actin, Chain A, domain 4"/>
    <property type="match status" value="2"/>
</dbReference>
<keyword evidence="2" id="KW-0547">Nucleotide-binding</keyword>
<dbReference type="Gene3D" id="3.30.420.40">
    <property type="match status" value="4"/>
</dbReference>
<dbReference type="InterPro" id="IPR024370">
    <property type="entry name" value="PBP_domain"/>
</dbReference>
<feature type="region of interest" description="Disordered" evidence="5">
    <location>
        <begin position="227"/>
        <end position="277"/>
    </location>
</feature>
<evidence type="ECO:0000256" key="5">
    <source>
        <dbReference type="SAM" id="MobiDB-lite"/>
    </source>
</evidence>
<sequence length="890" mass="90019">MGYQLGIDLGVSETTVAVAEAGWPSLVPIGTSATVPTILHLGPDGTARGGLAAAGLARSDRRHIAERFVERLGDPTPILVGGVGYSASALVARYLSWLVETVTTARGTAPDLVLVVVPGSWPHRRREGLADALARVEADVALAVRTAAEASAALFNRAGRATPGSYVGTFDLGTGWFEAAVHAAMPAGFVVAGGPVGLSDATTSMLDELLRTHVLAAAARLAAAAPPPDAAVPSSVAGPDTEDGTTDGTAAETASPAAPVSTPPLASTTPPVSASASGPLLTACAAAREELVIQESTRIEVSAADSGTGDAISVPVTRDEYEALVRPMIEDAVRALARAIRSVPATPEDLSLLVMRGPGARLPLVGRLLDESLGGIGRRGIEADSDLALGAALLAATESPAEPAGSQTVVLGPAAYVTTPPPSIPPVSRPPAVSSPVDVPPGAVAGGLADPGGEPVAPVTALTALTERATAAGHQPPAGATGPAAGGPVAGGPVAGGPVAGGPVAGGPVAGRSGSRPRPGTRPVGPFGSMRRLLAAAAALVVFVTGSVTLGLVLTDDGSDPAAITAADTGPLPPSTIDQHPQFPADSMRSAEQAAGIGADDATATRTTVPAGPNTVIATGSAEVAPITGTAYAMFREAQKGVTVQVSATDTDDGLTKLCAGQADIAGASFALTDPACKDKVVGFEIAHHLLPIVVSKANTWAQCLTTAQIGSLWKRDSTVTSWNQIDPSFPAEPVRLVGPAPSTVHAKVFLASMTGASDNTRQYQEVELDEVPAEIEYARGAIGFMDYSNFQAAADEVRAVQIDAGRGCVEPNAVTAGTGMYMPLCKPLYIYASKEALRRPAVAAFMKYYMENQRDVTNRAHFVARDDATIRDNTTIVNAMTAGVGPVQT</sequence>
<comment type="caution">
    <text evidence="7">The sequence shown here is derived from an EMBL/GenBank/DDBJ whole genome shotgun (WGS) entry which is preliminary data.</text>
</comment>
<proteinExistence type="predicted"/>
<dbReference type="PANTHER" id="PTHR30570">
    <property type="entry name" value="PERIPLASMIC PHOSPHATE BINDING COMPONENT OF PHOSPHATE ABC TRANSPORTER"/>
    <property type="match status" value="1"/>
</dbReference>
<dbReference type="OrthoDB" id="9790048at2"/>
<accession>A0A1S1RJA3</accession>
<evidence type="ECO:0000313" key="8">
    <source>
        <dbReference type="Proteomes" id="UP000179627"/>
    </source>
</evidence>
<dbReference type="GO" id="GO:0140662">
    <property type="term" value="F:ATP-dependent protein folding chaperone"/>
    <property type="evidence" value="ECO:0007669"/>
    <property type="project" value="InterPro"/>
</dbReference>
<evidence type="ECO:0000256" key="3">
    <source>
        <dbReference type="ARBA" id="ARBA00022840"/>
    </source>
</evidence>
<protein>
    <submittedName>
        <fullName evidence="7">Phosphate ABC transporter substrate-binding protein</fullName>
    </submittedName>
</protein>
<feature type="domain" description="PBP" evidence="6">
    <location>
        <begin position="612"/>
        <end position="851"/>
    </location>
</feature>
<dbReference type="InterPro" id="IPR043129">
    <property type="entry name" value="ATPase_NBD"/>
</dbReference>
<reference evidence="8" key="1">
    <citation type="submission" date="2016-07" db="EMBL/GenBank/DDBJ databases">
        <title>Sequence Frankia sp. strain CcI1.17.</title>
        <authorList>
            <person name="Ghodhbane-Gtari F."/>
            <person name="Swanson E."/>
            <person name="Gueddou A."/>
            <person name="Morris K."/>
            <person name="Hezbri K."/>
            <person name="Ktari A."/>
            <person name="Nouioui I."/>
            <person name="Abebe-Akele F."/>
            <person name="Simpson S."/>
            <person name="Thomas K."/>
            <person name="Gtari M."/>
            <person name="Tisa L.S."/>
            <person name="Hurst S."/>
        </authorList>
    </citation>
    <scope>NUCLEOTIDE SEQUENCE [LARGE SCALE GENOMIC DNA]</scope>
    <source>
        <strain evidence="8">Cc1.17</strain>
    </source>
</reference>
<evidence type="ECO:0000313" key="7">
    <source>
        <dbReference type="EMBL" id="OHV45859.1"/>
    </source>
</evidence>
<evidence type="ECO:0000256" key="1">
    <source>
        <dbReference type="ARBA" id="ARBA00022729"/>
    </source>
</evidence>
<keyword evidence="8" id="KW-1185">Reference proteome</keyword>
<name>A0A1S1RJA3_9ACTN</name>
<keyword evidence="1" id="KW-0732">Signal</keyword>
<keyword evidence="4" id="KW-0143">Chaperone</keyword>
<evidence type="ECO:0000256" key="4">
    <source>
        <dbReference type="ARBA" id="ARBA00023186"/>
    </source>
</evidence>
<feature type="compositionally biased region" description="Low complexity" evidence="5">
    <location>
        <begin position="471"/>
        <end position="483"/>
    </location>
</feature>
<dbReference type="GO" id="GO:0005524">
    <property type="term" value="F:ATP binding"/>
    <property type="evidence" value="ECO:0007669"/>
    <property type="project" value="UniProtKB-KW"/>
</dbReference>
<dbReference type="InterPro" id="IPR013126">
    <property type="entry name" value="Hsp_70_fam"/>
</dbReference>
<feature type="compositionally biased region" description="Gly residues" evidence="5">
    <location>
        <begin position="484"/>
        <end position="509"/>
    </location>
</feature>
<dbReference type="InterPro" id="IPR050811">
    <property type="entry name" value="Phosphate_ABC_transporter"/>
</dbReference>
<dbReference type="PANTHER" id="PTHR30570:SF1">
    <property type="entry name" value="PHOSPHATE-BINDING PROTEIN PSTS"/>
    <property type="match status" value="1"/>
</dbReference>
<dbReference type="EMBL" id="MBLM01000003">
    <property type="protein sequence ID" value="OHV45859.1"/>
    <property type="molecule type" value="Genomic_DNA"/>
</dbReference>
<organism evidence="7 8">
    <name type="scientific">Parafrankia colletiae</name>
    <dbReference type="NCBI Taxonomy" id="573497"/>
    <lineage>
        <taxon>Bacteria</taxon>
        <taxon>Bacillati</taxon>
        <taxon>Actinomycetota</taxon>
        <taxon>Actinomycetes</taxon>
        <taxon>Frankiales</taxon>
        <taxon>Frankiaceae</taxon>
        <taxon>Parafrankia</taxon>
    </lineage>
</organism>
<dbReference type="Pfam" id="PF00012">
    <property type="entry name" value="HSP70"/>
    <property type="match status" value="1"/>
</dbReference>
<evidence type="ECO:0000259" key="6">
    <source>
        <dbReference type="Pfam" id="PF12849"/>
    </source>
</evidence>
<keyword evidence="3" id="KW-0067">ATP-binding</keyword>
<dbReference type="SUPFAM" id="SSF53850">
    <property type="entry name" value="Periplasmic binding protein-like II"/>
    <property type="match status" value="1"/>
</dbReference>
<gene>
    <name evidence="7" type="ORF">CC117_08760</name>
</gene>
<feature type="compositionally biased region" description="Low complexity" evidence="5">
    <location>
        <begin position="510"/>
        <end position="524"/>
    </location>
</feature>
<dbReference type="AlphaFoldDB" id="A0A1S1RJA3"/>
<dbReference type="SUPFAM" id="SSF53067">
    <property type="entry name" value="Actin-like ATPase domain"/>
    <property type="match status" value="2"/>
</dbReference>
<feature type="region of interest" description="Disordered" evidence="5">
    <location>
        <begin position="471"/>
        <end position="524"/>
    </location>
</feature>
<dbReference type="Pfam" id="PF12849">
    <property type="entry name" value="PBP_like_2"/>
    <property type="match status" value="1"/>
</dbReference>